<comment type="caution">
    <text evidence="1">The sequence shown here is derived from an EMBL/GenBank/DDBJ whole genome shotgun (WGS) entry which is preliminary data.</text>
</comment>
<reference evidence="1" key="1">
    <citation type="submission" date="2022-07" db="EMBL/GenBank/DDBJ databases">
        <title>Phylogenomic reconstructions and comparative analyses of Kickxellomycotina fungi.</title>
        <authorList>
            <person name="Reynolds N.K."/>
            <person name="Stajich J.E."/>
            <person name="Barry K."/>
            <person name="Grigoriev I.V."/>
            <person name="Crous P."/>
            <person name="Smith M.E."/>
        </authorList>
    </citation>
    <scope>NUCLEOTIDE SEQUENCE</scope>
    <source>
        <strain evidence="1">CBS 190363</strain>
    </source>
</reference>
<organism evidence="1 2">
    <name type="scientific">Coemansia aciculifera</name>
    <dbReference type="NCBI Taxonomy" id="417176"/>
    <lineage>
        <taxon>Eukaryota</taxon>
        <taxon>Fungi</taxon>
        <taxon>Fungi incertae sedis</taxon>
        <taxon>Zoopagomycota</taxon>
        <taxon>Kickxellomycotina</taxon>
        <taxon>Kickxellomycetes</taxon>
        <taxon>Kickxellales</taxon>
        <taxon>Kickxellaceae</taxon>
        <taxon>Coemansia</taxon>
    </lineage>
</organism>
<feature type="non-terminal residue" evidence="1">
    <location>
        <position position="1"/>
    </location>
</feature>
<protein>
    <submittedName>
        <fullName evidence="1">Uncharacterized protein</fullName>
    </submittedName>
</protein>
<accession>A0ACC1LXL8</accession>
<evidence type="ECO:0000313" key="2">
    <source>
        <dbReference type="Proteomes" id="UP001139981"/>
    </source>
</evidence>
<evidence type="ECO:0000313" key="1">
    <source>
        <dbReference type="EMBL" id="KAJ2889336.1"/>
    </source>
</evidence>
<name>A0ACC1LXL8_9FUNG</name>
<proteinExistence type="predicted"/>
<dbReference type="Proteomes" id="UP001139981">
    <property type="component" value="Unassembled WGS sequence"/>
</dbReference>
<sequence length="207" mass="23367">DHGLRACDFSEGYLYWIYVYFLVQIILSWVLYLRMRKVAKAFNGFRMAIWTLVIFTSALLINMVINIIEGSNYPWGRITIALANMILINGYLWLILGIPVVGHLFRREQTMRTFINNLHKDSLVAQQTRMHGMQSQLYGMSDNDVYDNSADDNDASLKFISPTAPDTASAVSIGNLAPTHATSAYNAANYSFGNPAITYSTRNVHVL</sequence>
<dbReference type="EMBL" id="JANBVB010001891">
    <property type="protein sequence ID" value="KAJ2889336.1"/>
    <property type="molecule type" value="Genomic_DNA"/>
</dbReference>
<gene>
    <name evidence="1" type="ORF">IWW38_004775</name>
</gene>
<keyword evidence="2" id="KW-1185">Reference proteome</keyword>